<feature type="domain" description="DUF4283" evidence="8">
    <location>
        <begin position="346"/>
        <end position="407"/>
    </location>
</feature>
<comment type="similarity">
    <text evidence="2">Belongs to the LIMR family.</text>
</comment>
<evidence type="ECO:0000256" key="7">
    <source>
        <dbReference type="SAM" id="SignalP"/>
    </source>
</evidence>
<dbReference type="Proteomes" id="UP000288805">
    <property type="component" value="Unassembled WGS sequence"/>
</dbReference>
<evidence type="ECO:0000313" key="9">
    <source>
        <dbReference type="EMBL" id="RVX23824.1"/>
    </source>
</evidence>
<name>A0A438KRH7_VITVI</name>
<keyword evidence="7" id="KW-0732">Signal</keyword>
<evidence type="ECO:0000256" key="2">
    <source>
        <dbReference type="ARBA" id="ARBA00010487"/>
    </source>
</evidence>
<dbReference type="GO" id="GO:0016020">
    <property type="term" value="C:membrane"/>
    <property type="evidence" value="ECO:0007669"/>
    <property type="project" value="UniProtKB-SubCell"/>
</dbReference>
<evidence type="ECO:0000256" key="5">
    <source>
        <dbReference type="ARBA" id="ARBA00023136"/>
    </source>
</evidence>
<comment type="caution">
    <text evidence="9">The sequence shown here is derived from an EMBL/GenBank/DDBJ whole genome shotgun (WGS) entry which is preliminary data.</text>
</comment>
<proteinExistence type="inferred from homology"/>
<accession>A0A438KRH7</accession>
<reference evidence="9 10" key="1">
    <citation type="journal article" date="2018" name="PLoS Genet.">
        <title>Population sequencing reveals clonal diversity and ancestral inbreeding in the grapevine cultivar Chardonnay.</title>
        <authorList>
            <person name="Roach M.J."/>
            <person name="Johnson D.L."/>
            <person name="Bohlmann J."/>
            <person name="van Vuuren H.J."/>
            <person name="Jones S.J."/>
            <person name="Pretorius I.S."/>
            <person name="Schmidt S.A."/>
            <person name="Borneman A.R."/>
        </authorList>
    </citation>
    <scope>NUCLEOTIDE SEQUENCE [LARGE SCALE GENOMIC DNA]</scope>
    <source>
        <strain evidence="10">cv. Chardonnay</strain>
        <tissue evidence="9">Leaf</tissue>
    </source>
</reference>
<evidence type="ECO:0000256" key="6">
    <source>
        <dbReference type="SAM" id="MobiDB-lite"/>
    </source>
</evidence>
<keyword evidence="5" id="KW-0472">Membrane</keyword>
<dbReference type="InterPro" id="IPR051584">
    <property type="entry name" value="GPCR-associated_LMBR1"/>
</dbReference>
<evidence type="ECO:0000256" key="1">
    <source>
        <dbReference type="ARBA" id="ARBA00004141"/>
    </source>
</evidence>
<evidence type="ECO:0000313" key="10">
    <source>
        <dbReference type="Proteomes" id="UP000288805"/>
    </source>
</evidence>
<dbReference type="AlphaFoldDB" id="A0A438KRH7"/>
<evidence type="ECO:0000256" key="4">
    <source>
        <dbReference type="ARBA" id="ARBA00022989"/>
    </source>
</evidence>
<sequence>MACSNTFGLVTGAFLLGFGLSEIPKSIWKNADWTTRQKVLSHKIAKMAVKLDDAHQELSNAIVVAQATSNQMSKRDPLRPYMDVIDNMLIQMFREDPSFKPQGGRLGENDMDYDTDEKSMATLRRHLRGAREEYYRYKSKETNMDVLVCNEHKVNWEKLVLPGVEEVGLLWSLKSFELLVEDVGGKLKGCIWERSRGVSSWIRFGEVSLCCLLDGVEACCREIDRRRWVLGWEEGGRKYGLEFRSNEAGRFILCSVRDLETKIFSIIFLEGKGLSGGWNTLAKKLRGLGVVLVGGLKETRVLEVSLRVKRGSKVPSREKRVETKTYVDVVKSKPGRIAPLLELDFVRKWTHQHWLLKGKLSIAVLGRRLLLFEFELPSEVERVLARDKRSIKENFLILDRWNLEVGCLCKDSYAKEAWWMKTTFFIELQWARILVKLAGRDLPSTAQIVVVSTGRKCGVGESGVGEEEEGNLRAACYGSQREKVEQLKLQLGVQDVSFYGGTFAALLAVVFDEGTEEGVRVGNPPCRDQERGVNKSNLNRSGGQGLGSGGFKSGPIGLGLKEAQGQENEPQALEVVEKTTFANEALFAEASKYVDSPSFFVGGRDLSSFTPRFGLAMAKRGSLGGLASVGGEEQNLLSIILVDGRSWEKSLVEVRVEGKDEELPQELERKGC</sequence>
<feature type="signal peptide" evidence="7">
    <location>
        <begin position="1"/>
        <end position="21"/>
    </location>
</feature>
<protein>
    <recommendedName>
        <fullName evidence="8">DUF4283 domain-containing protein</fullName>
    </recommendedName>
</protein>
<dbReference type="EMBL" id="QGNW01000001">
    <property type="protein sequence ID" value="RVX23824.1"/>
    <property type="molecule type" value="Genomic_DNA"/>
</dbReference>
<dbReference type="InterPro" id="IPR006876">
    <property type="entry name" value="LMBR1-like_membr_prot"/>
</dbReference>
<keyword evidence="3" id="KW-0812">Transmembrane</keyword>
<evidence type="ECO:0000259" key="8">
    <source>
        <dbReference type="Pfam" id="PF14111"/>
    </source>
</evidence>
<dbReference type="Pfam" id="PF04791">
    <property type="entry name" value="LMBR1"/>
    <property type="match status" value="1"/>
</dbReference>
<dbReference type="InterPro" id="IPR025558">
    <property type="entry name" value="DUF4283"/>
</dbReference>
<dbReference type="PANTHER" id="PTHR21355">
    <property type="entry name" value="G-PROTEIN COUPLED RECEPTOR-ASSOCIATED PROTEIN LMBRD2"/>
    <property type="match status" value="1"/>
</dbReference>
<dbReference type="Pfam" id="PF14111">
    <property type="entry name" value="DUF4283"/>
    <property type="match status" value="1"/>
</dbReference>
<feature type="region of interest" description="Disordered" evidence="6">
    <location>
        <begin position="519"/>
        <end position="550"/>
    </location>
</feature>
<dbReference type="PANTHER" id="PTHR21355:SF0">
    <property type="entry name" value="G-PROTEIN COUPLED RECEPTOR-ASSOCIATED PROTEIN LMBRD2"/>
    <property type="match status" value="1"/>
</dbReference>
<organism evidence="9 10">
    <name type="scientific">Vitis vinifera</name>
    <name type="common">Grape</name>
    <dbReference type="NCBI Taxonomy" id="29760"/>
    <lineage>
        <taxon>Eukaryota</taxon>
        <taxon>Viridiplantae</taxon>
        <taxon>Streptophyta</taxon>
        <taxon>Embryophyta</taxon>
        <taxon>Tracheophyta</taxon>
        <taxon>Spermatophyta</taxon>
        <taxon>Magnoliopsida</taxon>
        <taxon>eudicotyledons</taxon>
        <taxon>Gunneridae</taxon>
        <taxon>Pentapetalae</taxon>
        <taxon>rosids</taxon>
        <taxon>Vitales</taxon>
        <taxon>Vitaceae</taxon>
        <taxon>Viteae</taxon>
        <taxon>Vitis</taxon>
    </lineage>
</organism>
<gene>
    <name evidence="9" type="ORF">CK203_000487</name>
</gene>
<feature type="chain" id="PRO_5019309026" description="DUF4283 domain-containing protein" evidence="7">
    <location>
        <begin position="22"/>
        <end position="672"/>
    </location>
</feature>
<evidence type="ECO:0000256" key="3">
    <source>
        <dbReference type="ARBA" id="ARBA00022692"/>
    </source>
</evidence>
<comment type="subcellular location">
    <subcellularLocation>
        <location evidence="1">Membrane</location>
        <topology evidence="1">Multi-pass membrane protein</topology>
    </subcellularLocation>
</comment>
<keyword evidence="4" id="KW-1133">Transmembrane helix</keyword>